<evidence type="ECO:0000313" key="1">
    <source>
        <dbReference type="EMBL" id="MBS9478368.1"/>
    </source>
</evidence>
<name>A0ABS5R9L3_9HYPH</name>
<accession>A0ABS5R9L3</accession>
<keyword evidence="2" id="KW-1185">Reference proteome</keyword>
<evidence type="ECO:0008006" key="3">
    <source>
        <dbReference type="Google" id="ProtNLM"/>
    </source>
</evidence>
<gene>
    <name evidence="1" type="ORF">KIP89_14735</name>
</gene>
<organism evidence="1 2">
    <name type="scientific">Ancylobacter radicis</name>
    <dbReference type="NCBI Taxonomy" id="2836179"/>
    <lineage>
        <taxon>Bacteria</taxon>
        <taxon>Pseudomonadati</taxon>
        <taxon>Pseudomonadota</taxon>
        <taxon>Alphaproteobacteria</taxon>
        <taxon>Hyphomicrobiales</taxon>
        <taxon>Xanthobacteraceae</taxon>
        <taxon>Ancylobacter</taxon>
    </lineage>
</organism>
<proteinExistence type="predicted"/>
<dbReference type="EMBL" id="JAHCQH010000018">
    <property type="protein sequence ID" value="MBS9478368.1"/>
    <property type="molecule type" value="Genomic_DNA"/>
</dbReference>
<reference evidence="1" key="1">
    <citation type="submission" date="2021-05" db="EMBL/GenBank/DDBJ databases">
        <authorList>
            <person name="Sun Q."/>
            <person name="Inoue M."/>
        </authorList>
    </citation>
    <scope>NUCLEOTIDE SEQUENCE</scope>
    <source>
        <strain evidence="1">VKM B-3255</strain>
    </source>
</reference>
<evidence type="ECO:0000313" key="2">
    <source>
        <dbReference type="Proteomes" id="UP001166585"/>
    </source>
</evidence>
<comment type="caution">
    <text evidence="1">The sequence shown here is derived from an EMBL/GenBank/DDBJ whole genome shotgun (WGS) entry which is preliminary data.</text>
</comment>
<sequence>MATIRKLRGRWQAQVRRKGMKCRAKSFDTRAEAERWARTLETELDRHGVLNRPGFAGGPNS</sequence>
<dbReference type="Proteomes" id="UP001166585">
    <property type="component" value="Unassembled WGS sequence"/>
</dbReference>
<protein>
    <recommendedName>
        <fullName evidence="3">AP2-like integrase N-terminal domain-containing protein</fullName>
    </recommendedName>
</protein>